<dbReference type="AlphaFoldDB" id="A6P2Z9"/>
<dbReference type="Proteomes" id="UP000003639">
    <property type="component" value="Unassembled WGS sequence"/>
</dbReference>
<comment type="caution">
    <text evidence="1">The sequence shown here is derived from an EMBL/GenBank/DDBJ whole genome shotgun (WGS) entry which is preliminary data.</text>
</comment>
<keyword evidence="1" id="KW-0378">Hydrolase</keyword>
<name>A6P2Z9_9FIRM</name>
<dbReference type="InterPro" id="IPR002808">
    <property type="entry name" value="AdoCbi_amidolase"/>
</dbReference>
<dbReference type="GO" id="GO:0016787">
    <property type="term" value="F:hydrolase activity"/>
    <property type="evidence" value="ECO:0007669"/>
    <property type="project" value="UniProtKB-KW"/>
</dbReference>
<dbReference type="eggNOG" id="COG1865">
    <property type="taxonomic scope" value="Bacteria"/>
</dbReference>
<protein>
    <submittedName>
        <fullName evidence="1">Adenosylcobinamide amidohydrolase</fullName>
    </submittedName>
</protein>
<dbReference type="PANTHER" id="PTHR35336">
    <property type="entry name" value="ADENOSYLCOBINAMIDE AMIDOHYDROLASE"/>
    <property type="match status" value="1"/>
</dbReference>
<dbReference type="InterPro" id="IPR052209">
    <property type="entry name" value="CbiZ"/>
</dbReference>
<dbReference type="STRING" id="411467.BACCAP_04883"/>
<proteinExistence type="predicted"/>
<accession>A6P2Z9</accession>
<sequence length="370" mass="40192">MERNFELCNGDRLTCTEQAAIFRFSAPRMVLSTGANGGGMRGDLTAVFNYSDCGRAGVCQPMEGNNLQEHQRAVARRLGLDPDHTTGLDTAANLDNMVVITKRWEDLQITAAVSGGADVNALCAGDPAFLTETDGSPCPVPPGTINIFLIIDRPLAPGAMAELIMTATEAKTAVLRDLMQGSSVSHELATGTGTDGMVIICGTGQEGMLLNVGKHFKLGELAALAVREAVTEALFRQTGFCAKEQHSVLRRLHRFGITAETLSSQCLTQLPGQYAALNRTLVKLDQDSFLVGAVALYVHLVDQYRTGMMTGLEAADWAEHLLGEVQQHYRCEPPITQATDLIETLEQFLCQLIMANLRERVRLYPDERPI</sequence>
<evidence type="ECO:0000313" key="1">
    <source>
        <dbReference type="EMBL" id="EDM97328.1"/>
    </source>
</evidence>
<dbReference type="RefSeq" id="WP_006575324.1">
    <property type="nucleotide sequence ID" value="NZ_AAXG02000061.1"/>
</dbReference>
<organism evidence="1 2">
    <name type="scientific">Pseudoflavonifractor capillosus ATCC 29799</name>
    <dbReference type="NCBI Taxonomy" id="411467"/>
    <lineage>
        <taxon>Bacteria</taxon>
        <taxon>Bacillati</taxon>
        <taxon>Bacillota</taxon>
        <taxon>Clostridia</taxon>
        <taxon>Eubacteriales</taxon>
        <taxon>Oscillospiraceae</taxon>
        <taxon>Pseudoflavonifractor</taxon>
    </lineage>
</organism>
<dbReference type="EMBL" id="AAXG02000061">
    <property type="protein sequence ID" value="EDM97328.1"/>
    <property type="molecule type" value="Genomic_DNA"/>
</dbReference>
<dbReference type="Pfam" id="PF01955">
    <property type="entry name" value="CbiZ"/>
    <property type="match status" value="1"/>
</dbReference>
<keyword evidence="2" id="KW-1185">Reference proteome</keyword>
<dbReference type="OrthoDB" id="9767827at2"/>
<reference evidence="1 2" key="2">
    <citation type="submission" date="2007-06" db="EMBL/GenBank/DDBJ databases">
        <title>Draft genome sequence of Pseudoflavonifractor capillosus ATCC 29799.</title>
        <authorList>
            <person name="Sudarsanam P."/>
            <person name="Ley R."/>
            <person name="Guruge J."/>
            <person name="Turnbaugh P.J."/>
            <person name="Mahowald M."/>
            <person name="Liep D."/>
            <person name="Gordon J."/>
        </authorList>
    </citation>
    <scope>NUCLEOTIDE SEQUENCE [LARGE SCALE GENOMIC DNA]</scope>
    <source>
        <strain evidence="1 2">ATCC 29799</strain>
    </source>
</reference>
<evidence type="ECO:0000313" key="2">
    <source>
        <dbReference type="Proteomes" id="UP000003639"/>
    </source>
</evidence>
<dbReference type="PANTHER" id="PTHR35336:SF5">
    <property type="entry name" value="ADENOSYLCOBINAMIDE AMIDOHYDROLASE"/>
    <property type="match status" value="1"/>
</dbReference>
<gene>
    <name evidence="1" type="ORF">BACCAP_04883</name>
</gene>
<reference evidence="1 2" key="1">
    <citation type="submission" date="2007-04" db="EMBL/GenBank/DDBJ databases">
        <authorList>
            <person name="Fulton L."/>
            <person name="Clifton S."/>
            <person name="Fulton B."/>
            <person name="Xu J."/>
            <person name="Minx P."/>
            <person name="Pepin K.H."/>
            <person name="Johnson M."/>
            <person name="Thiruvilangam P."/>
            <person name="Bhonagiri V."/>
            <person name="Nash W.E."/>
            <person name="Mardis E.R."/>
            <person name="Wilson R.K."/>
        </authorList>
    </citation>
    <scope>NUCLEOTIDE SEQUENCE [LARGE SCALE GENOMIC DNA]</scope>
    <source>
        <strain evidence="1 2">ATCC 29799</strain>
    </source>
</reference>